<dbReference type="RefSeq" id="WP_249512234.1">
    <property type="nucleotide sequence ID" value="NZ_CP093365.1"/>
</dbReference>
<accession>A0ABY4PCK2</accession>
<gene>
    <name evidence="1" type="ORF">MOO47_04285</name>
</gene>
<name>A0ABY4PCK2_9LACO</name>
<dbReference type="InterPro" id="IPR021462">
    <property type="entry name" value="DUF3114"/>
</dbReference>
<sequence>MGGLHWGQSDTQQVINSLKQQIKAIEPAIADLKQAISALQSDIGTGQALSGTAYSKVSQSLESTVMPVITAFSDLNDSVQGKVSVFQQTDATLQGYGNVLDEAELEANIQSFQKMTSALSSLKRATPIGKSLVQQAMAPLQAMTKNEQKRLQALKEAQQKTKSLFDAEDDVIAQIARGLAAINDSTMNPDGSLNISADSDWLKSVEHYSDHKLDYILATISYPAGLDAAGRKEYRAAVKKQLKKLSKEGWPASSQLAYVKYLNKHQQKASLKTVDMQHLNHIYKQSQTVGSKVFMDMWNVWQLDKSPAIAKQKLTTLTKVLQVPGNLPEDAESTRKLLAHFDKKLAPNNKFWDSLAKTVQTAFPTENGLNDGSNLGQKIHNLRYIISAQQAQYIRDNYPGKTDAEKLANYMKDCGKGSYELEGSRLHQKMNRSTGEYPQGYGKGDYKVTQNFHTEFLLNSEGKFQNEIDPDGINSNGQINGASFNYGNKKGNTHKYLDINVVKKLDPQWRHDKSGNYISPILGSQAPKGSDKYPDSYTNSHGHYAINGMSSKDNATQLGHEFDQMVKGQKK</sequence>
<dbReference type="Pfam" id="PF11311">
    <property type="entry name" value="DUF3114"/>
    <property type="match status" value="1"/>
</dbReference>
<evidence type="ECO:0000313" key="1">
    <source>
        <dbReference type="EMBL" id="UQS83007.1"/>
    </source>
</evidence>
<keyword evidence="2" id="KW-1185">Reference proteome</keyword>
<protein>
    <submittedName>
        <fullName evidence="1">DUF3114 domain-containing protein</fullName>
    </submittedName>
</protein>
<dbReference type="Proteomes" id="UP000831947">
    <property type="component" value="Chromosome"/>
</dbReference>
<evidence type="ECO:0000313" key="2">
    <source>
        <dbReference type="Proteomes" id="UP000831947"/>
    </source>
</evidence>
<proteinExistence type="predicted"/>
<organism evidence="1 2">
    <name type="scientific">Bombilactobacillus thymidiniphilus</name>
    <dbReference type="NCBI Taxonomy" id="2923363"/>
    <lineage>
        <taxon>Bacteria</taxon>
        <taxon>Bacillati</taxon>
        <taxon>Bacillota</taxon>
        <taxon>Bacilli</taxon>
        <taxon>Lactobacillales</taxon>
        <taxon>Lactobacillaceae</taxon>
        <taxon>Bombilactobacillus</taxon>
    </lineage>
</organism>
<reference evidence="1 2" key="1">
    <citation type="journal article" date="2022" name="Int. J. Syst. Evol. Microbiol.">
        <title>Apilactobacillus apisilvae sp. nov., Nicolia spurrieriana gen. nov. sp. nov., Bombilactobacillus folatiphilus sp. nov. and Bombilactobacillus thymidiniphilus sp. nov., four new lactic acid bacterial isolates from stingless bees Tetragonula carbonaria and Austroplebeia australis.</title>
        <authorList>
            <person name="Oliphant S.A."/>
            <person name="Watson-Haigh N.S."/>
            <person name="Sumby K.M."/>
            <person name="Gardner J."/>
            <person name="Groom S."/>
            <person name="Jiranek V."/>
        </authorList>
    </citation>
    <scope>NUCLEOTIDE SEQUENCE [LARGE SCALE GENOMIC DNA]</scope>
    <source>
        <strain evidence="1 2">SG4_A1</strain>
    </source>
</reference>
<dbReference type="EMBL" id="CP093365">
    <property type="protein sequence ID" value="UQS83007.1"/>
    <property type="molecule type" value="Genomic_DNA"/>
</dbReference>